<dbReference type="Proteomes" id="UP000199707">
    <property type="component" value="Unassembled WGS sequence"/>
</dbReference>
<reference evidence="3" key="1">
    <citation type="submission" date="2016-10" db="EMBL/GenBank/DDBJ databases">
        <authorList>
            <person name="Varghese N."/>
            <person name="Submissions S."/>
        </authorList>
    </citation>
    <scope>NUCLEOTIDE SEQUENCE [LARGE SCALE GENOMIC DNA]</scope>
    <source>
        <strain evidence="3">UNC267MFSha1.1M11</strain>
    </source>
</reference>
<organism evidence="2 3">
    <name type="scientific">Mycolicibacterium fluoranthenivorans</name>
    <dbReference type="NCBI Taxonomy" id="258505"/>
    <lineage>
        <taxon>Bacteria</taxon>
        <taxon>Bacillati</taxon>
        <taxon>Actinomycetota</taxon>
        <taxon>Actinomycetes</taxon>
        <taxon>Mycobacteriales</taxon>
        <taxon>Mycobacteriaceae</taxon>
        <taxon>Mycolicibacterium</taxon>
    </lineage>
</organism>
<evidence type="ECO:0000313" key="2">
    <source>
        <dbReference type="EMBL" id="SCX08722.1"/>
    </source>
</evidence>
<dbReference type="STRING" id="1502745.SAMN02799620_01300"/>
<dbReference type="EMBL" id="FMUB01000002">
    <property type="protein sequence ID" value="SCX08722.1"/>
    <property type="molecule type" value="Genomic_DNA"/>
</dbReference>
<dbReference type="RefSeq" id="WP_090354683.1">
    <property type="nucleotide sequence ID" value="NZ_FMUB01000002.1"/>
</dbReference>
<evidence type="ECO:0000313" key="3">
    <source>
        <dbReference type="Proteomes" id="UP000199707"/>
    </source>
</evidence>
<name>A0A1G4VLV0_9MYCO</name>
<feature type="region of interest" description="Disordered" evidence="1">
    <location>
        <begin position="1"/>
        <end position="23"/>
    </location>
</feature>
<accession>A0A1G4VLV0</accession>
<proteinExistence type="predicted"/>
<dbReference type="AlphaFoldDB" id="A0A1G4VLV0"/>
<sequence length="118" mass="13369">MDDVWGDDEDDDDHADWRDDPTLTDTARQALEALERAGQGPPPPDHDPVFQEFCSGAIARKLAMVRDERERILADYDATVFKARQAGMSWGEIGRRLGVSRQQLHRSYAGRCMPEEPI</sequence>
<feature type="compositionally biased region" description="Acidic residues" evidence="1">
    <location>
        <begin position="1"/>
        <end position="14"/>
    </location>
</feature>
<evidence type="ECO:0000256" key="1">
    <source>
        <dbReference type="SAM" id="MobiDB-lite"/>
    </source>
</evidence>
<protein>
    <submittedName>
        <fullName evidence="2">Uncharacterized protein</fullName>
    </submittedName>
</protein>
<gene>
    <name evidence="2" type="ORF">SAMN02799620_01300</name>
</gene>